<accession>A0A157ZWQ4</accession>
<dbReference type="InterPro" id="IPR009962">
    <property type="entry name" value="DUF1488"/>
</dbReference>
<proteinExistence type="predicted"/>
<evidence type="ECO:0000313" key="2">
    <source>
        <dbReference type="Proteomes" id="UP000054851"/>
    </source>
</evidence>
<name>A0A157ZWQ4_9BURK</name>
<dbReference type="Proteomes" id="UP000054851">
    <property type="component" value="Unassembled WGS sequence"/>
</dbReference>
<dbReference type="InterPro" id="IPR036692">
    <property type="entry name" value="Shew3726-like_sf"/>
</dbReference>
<keyword evidence="2" id="KW-1185">Reference proteome</keyword>
<gene>
    <name evidence="1" type="ORF">AWB79_01499</name>
</gene>
<organism evidence="1 2">
    <name type="scientific">Caballeronia hypogeia</name>
    <dbReference type="NCBI Taxonomy" id="1777140"/>
    <lineage>
        <taxon>Bacteria</taxon>
        <taxon>Pseudomonadati</taxon>
        <taxon>Pseudomonadota</taxon>
        <taxon>Betaproteobacteria</taxon>
        <taxon>Burkholderiales</taxon>
        <taxon>Burkholderiaceae</taxon>
        <taxon>Caballeronia</taxon>
    </lineage>
</organism>
<reference evidence="1" key="1">
    <citation type="submission" date="2016-01" db="EMBL/GenBank/DDBJ databases">
        <authorList>
            <person name="Peeters C."/>
        </authorList>
    </citation>
    <scope>NUCLEOTIDE SEQUENCE</scope>
    <source>
        <strain evidence="1">LMG 29322</strain>
    </source>
</reference>
<protein>
    <submittedName>
        <fullName evidence="1">Periplasmic protein</fullName>
    </submittedName>
</protein>
<evidence type="ECO:0000313" key="1">
    <source>
        <dbReference type="EMBL" id="SAK49929.1"/>
    </source>
</evidence>
<dbReference type="Pfam" id="PF07369">
    <property type="entry name" value="DUF1488"/>
    <property type="match status" value="1"/>
</dbReference>
<dbReference type="STRING" id="1777140.AWB79_01499"/>
<dbReference type="Gene3D" id="3.30.160.140">
    <property type="entry name" value="Shew3726-like"/>
    <property type="match status" value="1"/>
</dbReference>
<dbReference type="EMBL" id="FCOA02000003">
    <property type="protein sequence ID" value="SAK49929.1"/>
    <property type="molecule type" value="Genomic_DNA"/>
</dbReference>
<sequence>MSHTNLAVRAAIPRAHARPDARPAYEDSTMHITFADAAPVYDGDDLAVHFSALVDSEPVVCSITAEALEDHFGAKSSREDDLLVAFAHGTARIRAVCAEALDENGGRAVVLRSGLFRVAGMEPE</sequence>
<dbReference type="AlphaFoldDB" id="A0A157ZWQ4"/>
<comment type="caution">
    <text evidence="1">The sequence shown here is derived from an EMBL/GenBank/DDBJ whole genome shotgun (WGS) entry which is preliminary data.</text>
</comment>
<dbReference type="SUPFAM" id="SSF160272">
    <property type="entry name" value="Shew3726-like"/>
    <property type="match status" value="1"/>
</dbReference>